<feature type="compositionally biased region" description="Low complexity" evidence="1">
    <location>
        <begin position="65"/>
        <end position="76"/>
    </location>
</feature>
<gene>
    <name evidence="3" type="ORF">GX51_08131</name>
</gene>
<dbReference type="PANTHER" id="PTHR23024">
    <property type="entry name" value="ARYLACETAMIDE DEACETYLASE"/>
    <property type="match status" value="1"/>
</dbReference>
<evidence type="ECO:0000313" key="4">
    <source>
        <dbReference type="Proteomes" id="UP000224080"/>
    </source>
</evidence>
<organism evidence="3 4">
    <name type="scientific">Blastomyces parvus</name>
    <dbReference type="NCBI Taxonomy" id="2060905"/>
    <lineage>
        <taxon>Eukaryota</taxon>
        <taxon>Fungi</taxon>
        <taxon>Dikarya</taxon>
        <taxon>Ascomycota</taxon>
        <taxon>Pezizomycotina</taxon>
        <taxon>Eurotiomycetes</taxon>
        <taxon>Eurotiomycetidae</taxon>
        <taxon>Onygenales</taxon>
        <taxon>Ajellomycetaceae</taxon>
        <taxon>Blastomyces</taxon>
    </lineage>
</organism>
<feature type="domain" description="Alpha/beta hydrolase fold-3" evidence="2">
    <location>
        <begin position="114"/>
        <end position="377"/>
    </location>
</feature>
<dbReference type="OrthoDB" id="433474at2759"/>
<proteinExistence type="predicted"/>
<dbReference type="InterPro" id="IPR050466">
    <property type="entry name" value="Carboxylest/Gibb_receptor"/>
</dbReference>
<dbReference type="STRING" id="2060905.A0A2B7WH04"/>
<dbReference type="InterPro" id="IPR013094">
    <property type="entry name" value="AB_hydrolase_3"/>
</dbReference>
<evidence type="ECO:0000256" key="1">
    <source>
        <dbReference type="SAM" id="MobiDB-lite"/>
    </source>
</evidence>
<reference evidence="3 4" key="1">
    <citation type="submission" date="2017-10" db="EMBL/GenBank/DDBJ databases">
        <title>Comparative genomics in systemic dimorphic fungi from Ajellomycetaceae.</title>
        <authorList>
            <person name="Munoz J.F."/>
            <person name="Mcewen J.G."/>
            <person name="Clay O.K."/>
            <person name="Cuomo C.A."/>
        </authorList>
    </citation>
    <scope>NUCLEOTIDE SEQUENCE [LARGE SCALE GENOMIC DNA]</scope>
    <source>
        <strain evidence="3 4">UAMH130</strain>
    </source>
</reference>
<dbReference type="SUPFAM" id="SSF53474">
    <property type="entry name" value="alpha/beta-Hydrolases"/>
    <property type="match status" value="1"/>
</dbReference>
<dbReference type="AlphaFoldDB" id="A0A2B7WH04"/>
<dbReference type="Pfam" id="PF07859">
    <property type="entry name" value="Abhydrolase_3"/>
    <property type="match status" value="1"/>
</dbReference>
<evidence type="ECO:0000313" key="3">
    <source>
        <dbReference type="EMBL" id="PGG95750.1"/>
    </source>
</evidence>
<feature type="region of interest" description="Disordered" evidence="1">
    <location>
        <begin position="210"/>
        <end position="253"/>
    </location>
</feature>
<keyword evidence="4" id="KW-1185">Reference proteome</keyword>
<dbReference type="Gene3D" id="3.40.50.1820">
    <property type="entry name" value="alpha/beta hydrolase"/>
    <property type="match status" value="1"/>
</dbReference>
<feature type="region of interest" description="Disordered" evidence="1">
    <location>
        <begin position="60"/>
        <end position="85"/>
    </location>
</feature>
<name>A0A2B7WH04_9EURO</name>
<dbReference type="PANTHER" id="PTHR23024:SF600">
    <property type="entry name" value="PUTATIVE (AFU_ORTHOLOGUE AFUA_1G02580)-RELATED"/>
    <property type="match status" value="1"/>
</dbReference>
<accession>A0A2B7WH04</accession>
<dbReference type="InterPro" id="IPR029058">
    <property type="entry name" value="AB_hydrolase_fold"/>
</dbReference>
<feature type="compositionally biased region" description="Low complexity" evidence="1">
    <location>
        <begin position="211"/>
        <end position="221"/>
    </location>
</feature>
<dbReference type="EMBL" id="PDNC01000208">
    <property type="protein sequence ID" value="PGG95750.1"/>
    <property type="molecule type" value="Genomic_DNA"/>
</dbReference>
<evidence type="ECO:0000259" key="2">
    <source>
        <dbReference type="Pfam" id="PF07859"/>
    </source>
</evidence>
<dbReference type="GO" id="GO:0016787">
    <property type="term" value="F:hydrolase activity"/>
    <property type="evidence" value="ECO:0007669"/>
    <property type="project" value="InterPro"/>
</dbReference>
<protein>
    <recommendedName>
        <fullName evidence="2">Alpha/beta hydrolase fold-3 domain-containing protein</fullName>
    </recommendedName>
</protein>
<sequence length="418" mass="46919">MTPQTSTKSQHVQLLRRKPHSRLSLRIKAIILRFCMKIGMVLHGYPFPRPPVPHFTRIIQPSLPPSSSSSGSLRPPAQSHLSSKSSRLRNISLHFYTPANYQTNSPDGRRWPVIVNFHGGGFTIGRATDDCRWARIAVESTQAVFVSVDYRLAPEHPFPAAVDDGVDALLYLAANAQAFSLDMSRVSVTGFSAGGNLAVTVPLRLRHRIMQQQQQQQQSIPDSDRSDDDIGPVDSNQHLLSRNPSALHPYYNNNNQENPLPQIQFLSIFSWYPILDFVIARKVRSTRSKNPAKCLPDFLTTLFDESYLPNLPDRSSPFASPVHASDDMLHQSLPADIFMYMCEWDMLLEEGQQFAQRLEAMGKKVRSMMVASQPHAWDKSVNPLRDQGAVDVLYRQACHEMGVIFERAAPGGHEAEAV</sequence>
<dbReference type="Proteomes" id="UP000224080">
    <property type="component" value="Unassembled WGS sequence"/>
</dbReference>
<comment type="caution">
    <text evidence="3">The sequence shown here is derived from an EMBL/GenBank/DDBJ whole genome shotgun (WGS) entry which is preliminary data.</text>
</comment>